<dbReference type="EMBL" id="FUKI01000162">
    <property type="protein sequence ID" value="SJM95978.1"/>
    <property type="molecule type" value="Genomic_DNA"/>
</dbReference>
<dbReference type="OrthoDB" id="7031460at2"/>
<keyword evidence="2" id="KW-1185">Reference proteome</keyword>
<gene>
    <name evidence="1" type="ORF">CRENPOLYSF1_820012</name>
</gene>
<proteinExistence type="predicted"/>
<dbReference type="AlphaFoldDB" id="A0A1R4HI99"/>
<reference evidence="2" key="1">
    <citation type="submission" date="2017-02" db="EMBL/GenBank/DDBJ databases">
        <authorList>
            <person name="Daims H."/>
        </authorList>
    </citation>
    <scope>NUCLEOTIDE SEQUENCE [LARGE SCALE GENOMIC DNA]</scope>
</reference>
<dbReference type="RefSeq" id="WP_087145017.1">
    <property type="nucleotide sequence ID" value="NZ_FUKI01000162.1"/>
</dbReference>
<protein>
    <submittedName>
        <fullName evidence="1">Uncharacterized protein</fullName>
    </submittedName>
</protein>
<name>A0A1R4HI99_9GAMM</name>
<sequence length="70" mass="7812">MKKNKLVRVNLCEEIRNDAAASYWLKAALDSALKRDPVDAVTDAEVLVMALRERCTGAFSKLPAFLFQAK</sequence>
<accession>A0A1R4HI99</accession>
<dbReference type="Proteomes" id="UP000195667">
    <property type="component" value="Unassembled WGS sequence"/>
</dbReference>
<evidence type="ECO:0000313" key="2">
    <source>
        <dbReference type="Proteomes" id="UP000195667"/>
    </source>
</evidence>
<evidence type="ECO:0000313" key="1">
    <source>
        <dbReference type="EMBL" id="SJM95978.1"/>
    </source>
</evidence>
<organism evidence="1 2">
    <name type="scientific">Crenothrix polyspora</name>
    <dbReference type="NCBI Taxonomy" id="360316"/>
    <lineage>
        <taxon>Bacteria</taxon>
        <taxon>Pseudomonadati</taxon>
        <taxon>Pseudomonadota</taxon>
        <taxon>Gammaproteobacteria</taxon>
        <taxon>Methylococcales</taxon>
        <taxon>Crenotrichaceae</taxon>
        <taxon>Crenothrix</taxon>
    </lineage>
</organism>